<dbReference type="PANTHER" id="PTHR15371:SF0">
    <property type="entry name" value="SD19278P"/>
    <property type="match status" value="1"/>
</dbReference>
<dbReference type="EMBL" id="MBFR01000444">
    <property type="protein sequence ID" value="PVU87802.1"/>
    <property type="molecule type" value="Genomic_DNA"/>
</dbReference>
<keyword evidence="4" id="KW-0472">Membrane</keyword>
<dbReference type="OrthoDB" id="159299at2759"/>
<comment type="subcellular location">
    <subcellularLocation>
        <location evidence="1">Membrane</location>
        <topology evidence="1">Multi-pass membrane protein</topology>
    </subcellularLocation>
</comment>
<evidence type="ECO:0000256" key="2">
    <source>
        <dbReference type="ARBA" id="ARBA00022692"/>
    </source>
</evidence>
<protein>
    <submittedName>
        <fullName evidence="6">Uncharacterized protein</fullName>
    </submittedName>
</protein>
<evidence type="ECO:0000256" key="3">
    <source>
        <dbReference type="ARBA" id="ARBA00022989"/>
    </source>
</evidence>
<gene>
    <name evidence="6" type="ORF">BB561_006174</name>
</gene>
<dbReference type="GO" id="GO:0008320">
    <property type="term" value="F:protein transmembrane transporter activity"/>
    <property type="evidence" value="ECO:0007669"/>
    <property type="project" value="TreeGrafter"/>
</dbReference>
<feature type="compositionally biased region" description="Polar residues" evidence="5">
    <location>
        <begin position="1"/>
        <end position="13"/>
    </location>
</feature>
<evidence type="ECO:0000256" key="5">
    <source>
        <dbReference type="SAM" id="MobiDB-lite"/>
    </source>
</evidence>
<feature type="compositionally biased region" description="Polar residues" evidence="5">
    <location>
        <begin position="24"/>
        <end position="39"/>
    </location>
</feature>
<dbReference type="GO" id="GO:0030150">
    <property type="term" value="P:protein import into mitochondrial matrix"/>
    <property type="evidence" value="ECO:0007669"/>
    <property type="project" value="TreeGrafter"/>
</dbReference>
<keyword evidence="7" id="KW-1185">Reference proteome</keyword>
<evidence type="ECO:0000313" key="7">
    <source>
        <dbReference type="Proteomes" id="UP000245383"/>
    </source>
</evidence>
<evidence type="ECO:0000256" key="4">
    <source>
        <dbReference type="ARBA" id="ARBA00023136"/>
    </source>
</evidence>
<evidence type="ECO:0000256" key="1">
    <source>
        <dbReference type="ARBA" id="ARBA00004141"/>
    </source>
</evidence>
<name>A0A2T9Y633_9FUNG</name>
<evidence type="ECO:0000313" key="6">
    <source>
        <dbReference type="EMBL" id="PVU87802.1"/>
    </source>
</evidence>
<dbReference type="STRING" id="133385.A0A2T9Y633"/>
<dbReference type="Proteomes" id="UP000245383">
    <property type="component" value="Unassembled WGS sequence"/>
</dbReference>
<feature type="region of interest" description="Disordered" evidence="5">
    <location>
        <begin position="1"/>
        <end position="42"/>
    </location>
</feature>
<keyword evidence="2" id="KW-0812">Transmembrane</keyword>
<reference evidence="6 7" key="1">
    <citation type="journal article" date="2018" name="MBio">
        <title>Comparative Genomics Reveals the Core Gene Toolbox for the Fungus-Insect Symbiosis.</title>
        <authorList>
            <person name="Wang Y."/>
            <person name="Stata M."/>
            <person name="Wang W."/>
            <person name="Stajich J.E."/>
            <person name="White M.M."/>
            <person name="Moncalvo J.M."/>
        </authorList>
    </citation>
    <scope>NUCLEOTIDE SEQUENCE [LARGE SCALE GENOMIC DNA]</scope>
    <source>
        <strain evidence="6 7">SWE-8-4</strain>
    </source>
</reference>
<keyword evidence="3" id="KW-1133">Transmembrane helix</keyword>
<dbReference type="PANTHER" id="PTHR15371">
    <property type="entry name" value="TIM23"/>
    <property type="match status" value="1"/>
</dbReference>
<dbReference type="InterPro" id="IPR045238">
    <property type="entry name" value="Tim23-like"/>
</dbReference>
<organism evidence="6 7">
    <name type="scientific">Smittium simulii</name>
    <dbReference type="NCBI Taxonomy" id="133385"/>
    <lineage>
        <taxon>Eukaryota</taxon>
        <taxon>Fungi</taxon>
        <taxon>Fungi incertae sedis</taxon>
        <taxon>Zoopagomycota</taxon>
        <taxon>Kickxellomycotina</taxon>
        <taxon>Harpellomycetes</taxon>
        <taxon>Harpellales</taxon>
        <taxon>Legeriomycetaceae</taxon>
        <taxon>Smittium</taxon>
    </lineage>
</organism>
<accession>A0A2T9Y633</accession>
<dbReference type="Pfam" id="PF02466">
    <property type="entry name" value="Tim17"/>
    <property type="match status" value="1"/>
</dbReference>
<sequence length="609" mass="68486">MSMFSPYSRSKPQQPEFLTDAQAEENSQKLSGLSYATQEDQQKDKEILTQAQEGVNDFLSSLDINQISSKVSPLASGIEYLNLEENLQSSSAALPSRGWSDDLCYGAGTAYLGGLAFGGAWGFIEGSRTPAKNIKIRINSLLNSMTRRGPFVGNSSGVLALYYNSLYSIIAATRDGKRDAYTSMSSAAITGALFKFPKGLKSSTKAAFACAAVMALYKASTDYEDFISNFNFKPESKNLKKACKSQFFLCQRLNQLIKAKALNSTQISKQPSDPAYRVISPNNWSSKKLLLTKIALKMALARCLLHASNPKNLQYISSLLFETWCDYFGFNCLHFEQILKKSDFSYYDITSISKFFAQNCPRKFKDNSDFSDAIDISNEIAGYLYHIDTTQVESVVFYDFWNTHSDSILQSKSSHLQDPLNEFTTNLPTSTLSPLIDSILSGKALAIFIYSIILDISTLRDTNADHSAKRLCLYNAYKYSWSFKNWMDCGFYIIRSNCNNSLIESTFLELYNQLLSANDLVGTKNLINITNLVKNNYKSKSLFGFFESFVNSLIINDLSFLQFNANLQWSSVYKEFLDLSQLDNPHLLKLANINESITRILQIYTVFTF</sequence>
<comment type="caution">
    <text evidence="6">The sequence shown here is derived from an EMBL/GenBank/DDBJ whole genome shotgun (WGS) entry which is preliminary data.</text>
</comment>
<dbReference type="GO" id="GO:0005744">
    <property type="term" value="C:TIM23 mitochondrial import inner membrane translocase complex"/>
    <property type="evidence" value="ECO:0007669"/>
    <property type="project" value="TreeGrafter"/>
</dbReference>
<proteinExistence type="predicted"/>
<dbReference type="AlphaFoldDB" id="A0A2T9Y633"/>